<dbReference type="GeneID" id="94825402"/>
<accession>A0A1J4L681</accession>
<evidence type="ECO:0000256" key="1">
    <source>
        <dbReference type="SAM" id="Coils"/>
    </source>
</evidence>
<comment type="caution">
    <text evidence="3">The sequence shown here is derived from an EMBL/GenBank/DDBJ whole genome shotgun (WGS) entry which is preliminary data.</text>
</comment>
<feature type="region of interest" description="Disordered" evidence="2">
    <location>
        <begin position="1"/>
        <end position="32"/>
    </location>
</feature>
<name>A0A1J4L681_9EUKA</name>
<dbReference type="RefSeq" id="XP_068370589.1">
    <property type="nucleotide sequence ID" value="XM_068490698.1"/>
</dbReference>
<dbReference type="Proteomes" id="UP000179807">
    <property type="component" value="Unassembled WGS sequence"/>
</dbReference>
<dbReference type="OrthoDB" id="10655377at2759"/>
<evidence type="ECO:0000313" key="3">
    <source>
        <dbReference type="EMBL" id="OHT17453.1"/>
    </source>
</evidence>
<evidence type="ECO:0000313" key="4">
    <source>
        <dbReference type="Proteomes" id="UP000179807"/>
    </source>
</evidence>
<dbReference type="EMBL" id="MLAK01000002">
    <property type="protein sequence ID" value="OHT17453.1"/>
    <property type="molecule type" value="Genomic_DNA"/>
</dbReference>
<proteinExistence type="predicted"/>
<keyword evidence="1" id="KW-0175">Coiled coil</keyword>
<dbReference type="AlphaFoldDB" id="A0A1J4L681"/>
<protein>
    <submittedName>
        <fullName evidence="3">Uncharacterized protein</fullName>
    </submittedName>
</protein>
<evidence type="ECO:0000256" key="2">
    <source>
        <dbReference type="SAM" id="MobiDB-lite"/>
    </source>
</evidence>
<sequence length="236" mass="27600">MSLNSHTASSTMKHSSLYGSNTNPNNFSGSLSTRSYVKTSVDHRNPRQHEIWEMQSNHQNRLNYLHFKARLDGYDEREDERKTTNFSSQLSSEHYALEMEEKELIETLRQEKKLLEEAKVNTKLEVDRCKKMLEDFRIERKKKLSEKKSENSSRRKIYEEELESLRQTIANEKTDIKVSIHQIDYMSQPDAEDVSALNKSYDLREQILRSQANSLKTKSSLTTKTSSTVSVKNEKQ</sequence>
<feature type="region of interest" description="Disordered" evidence="2">
    <location>
        <begin position="214"/>
        <end position="236"/>
    </location>
</feature>
<organism evidence="3 4">
    <name type="scientific">Tritrichomonas foetus</name>
    <dbReference type="NCBI Taxonomy" id="1144522"/>
    <lineage>
        <taxon>Eukaryota</taxon>
        <taxon>Metamonada</taxon>
        <taxon>Parabasalia</taxon>
        <taxon>Tritrichomonadida</taxon>
        <taxon>Tritrichomonadidae</taxon>
        <taxon>Tritrichomonas</taxon>
    </lineage>
</organism>
<feature type="coiled-coil region" evidence="1">
    <location>
        <begin position="97"/>
        <end position="175"/>
    </location>
</feature>
<keyword evidence="4" id="KW-1185">Reference proteome</keyword>
<dbReference type="VEuPathDB" id="TrichDB:TRFO_02461"/>
<reference evidence="3" key="1">
    <citation type="submission" date="2016-10" db="EMBL/GenBank/DDBJ databases">
        <authorList>
            <person name="Benchimol M."/>
            <person name="Almeida L.G."/>
            <person name="Vasconcelos A.T."/>
            <person name="Perreira-Neves A."/>
            <person name="Rosa I.A."/>
            <person name="Tasca T."/>
            <person name="Bogo M.R."/>
            <person name="de Souza W."/>
        </authorList>
    </citation>
    <scope>NUCLEOTIDE SEQUENCE [LARGE SCALE GENOMIC DNA]</scope>
    <source>
        <strain evidence="3">K</strain>
    </source>
</reference>
<gene>
    <name evidence="3" type="ORF">TRFO_02461</name>
</gene>